<dbReference type="SUPFAM" id="SSF69118">
    <property type="entry name" value="AhpD-like"/>
    <property type="match status" value="1"/>
</dbReference>
<dbReference type="EMBL" id="CP083680">
    <property type="protein sequence ID" value="UYU64937.1"/>
    <property type="molecule type" value="Genomic_DNA"/>
</dbReference>
<dbReference type="GO" id="GO:0006355">
    <property type="term" value="P:regulation of DNA-templated transcription"/>
    <property type="evidence" value="ECO:0007669"/>
    <property type="project" value="InterPro"/>
</dbReference>
<dbReference type="PANTHER" id="PTHR33570:SF2">
    <property type="entry name" value="CARBOXYMUCONOLACTONE DECARBOXYLASE-LIKE DOMAIN-CONTAINING PROTEIN"/>
    <property type="match status" value="1"/>
</dbReference>
<reference evidence="3 4" key="1">
    <citation type="submission" date="2021-06" db="EMBL/GenBank/DDBJ databases">
        <title>Interrogation of the integrated mobile genetic elements in gut-associated Bacteroides with a consensus prediction approach.</title>
        <authorList>
            <person name="Campbell D.E."/>
            <person name="Leigh J.R."/>
            <person name="Kim T."/>
            <person name="England W."/>
            <person name="Whitaker R.J."/>
            <person name="Degnan P.H."/>
        </authorList>
    </citation>
    <scope>NUCLEOTIDE SEQUENCE</scope>
    <source>
        <strain evidence="3">VPI-3443</strain>
        <strain evidence="2 4">WAL8669</strain>
    </source>
</reference>
<dbReference type="Gene3D" id="1.20.1290.10">
    <property type="entry name" value="AhpD-like"/>
    <property type="match status" value="1"/>
</dbReference>
<gene>
    <name evidence="2" type="ORF">KQP68_15265</name>
    <name evidence="3" type="ORF">KQP74_08230</name>
</gene>
<organism evidence="3 5">
    <name type="scientific">Bacteroides thetaiotaomicron</name>
    <dbReference type="NCBI Taxonomy" id="818"/>
    <lineage>
        <taxon>Bacteria</taxon>
        <taxon>Pseudomonadati</taxon>
        <taxon>Bacteroidota</taxon>
        <taxon>Bacteroidia</taxon>
        <taxon>Bacteroidales</taxon>
        <taxon>Bacteroidaceae</taxon>
        <taxon>Bacteroides</taxon>
    </lineage>
</organism>
<sequence length="402" mass="44412">MRELYFIFVTVIGFLQIPMQSINAQSMKKEEVPQNISAFPLGKENTGFKQYFTGESWLAPLTGNKDLNVPMSNVTFEPGCRNNWHSHTGGQILIAVGGVGYYQERGKAARRLLPGDVVEIAPDIEHWHGAAPDSWFSHLAIGCNPQTNKNIWLERVDDRQYAEATKDNGGTGLSATDPELDAIFGNFTKEVQQYGNLDTKTRLMITLASNIASQAQTEYRMMLESALNAGITPIEIKEILYQAVAYAGMAKVMDFVGITNEVLLAHGVRLPLEGQAVVSAETRFDKGLALQKSIFGERIDQMHKNAPENQKHIQRYLSSNCFGDYQTRGGLDVKTRELLTFSILVSLGGCESQVKGHIQGNVNVGNSKDTLLAVVTQLLPYIGYPRTLNAIACLNEVIPEDK</sequence>
<dbReference type="InterPro" id="IPR003779">
    <property type="entry name" value="CMD-like"/>
</dbReference>
<dbReference type="InterPro" id="IPR014710">
    <property type="entry name" value="RmlC-like_jellyroll"/>
</dbReference>
<dbReference type="Pfam" id="PF02627">
    <property type="entry name" value="CMD"/>
    <property type="match status" value="2"/>
</dbReference>
<dbReference type="GO" id="GO:0051920">
    <property type="term" value="F:peroxiredoxin activity"/>
    <property type="evidence" value="ECO:0007669"/>
    <property type="project" value="InterPro"/>
</dbReference>
<dbReference type="InterPro" id="IPR047263">
    <property type="entry name" value="HNL-like_cupin"/>
</dbReference>
<dbReference type="InterPro" id="IPR052512">
    <property type="entry name" value="4CMD/NDH-1_regulator"/>
</dbReference>
<evidence type="ECO:0000313" key="3">
    <source>
        <dbReference type="EMBL" id="UYU92607.1"/>
    </source>
</evidence>
<evidence type="ECO:0000259" key="1">
    <source>
        <dbReference type="Pfam" id="PF02627"/>
    </source>
</evidence>
<evidence type="ECO:0000313" key="2">
    <source>
        <dbReference type="EMBL" id="UYU64937.1"/>
    </source>
</evidence>
<dbReference type="Proteomes" id="UP001162960">
    <property type="component" value="Chromosome"/>
</dbReference>
<dbReference type="AlphaFoldDB" id="A0A412GJQ9"/>
<dbReference type="InterPro" id="IPR029032">
    <property type="entry name" value="AhpD-like"/>
</dbReference>
<dbReference type="RefSeq" id="WP_048697717.1">
    <property type="nucleotide sequence ID" value="NZ_CAXSMB010000023.1"/>
</dbReference>
<feature type="domain" description="Carboxymuconolactone decarboxylase-like" evidence="1">
    <location>
        <begin position="178"/>
        <end position="260"/>
    </location>
</feature>
<proteinExistence type="predicted"/>
<protein>
    <submittedName>
        <fullName evidence="3">Carboxymuconolactone decarboxylase family protein</fullName>
    </submittedName>
</protein>
<dbReference type="InterPro" id="IPR011051">
    <property type="entry name" value="RmlC_Cupin_sf"/>
</dbReference>
<feature type="domain" description="Carboxymuconolactone decarboxylase-like" evidence="1">
    <location>
        <begin position="313"/>
        <end position="396"/>
    </location>
</feature>
<evidence type="ECO:0000313" key="5">
    <source>
        <dbReference type="Proteomes" id="UP001162960"/>
    </source>
</evidence>
<evidence type="ECO:0000313" key="4">
    <source>
        <dbReference type="Proteomes" id="UP001156218"/>
    </source>
</evidence>
<name>A0A412GJQ9_BACT4</name>
<dbReference type="GO" id="GO:0003677">
    <property type="term" value="F:DNA binding"/>
    <property type="evidence" value="ECO:0007669"/>
    <property type="project" value="UniProtKB-KW"/>
</dbReference>
<dbReference type="Gene3D" id="2.60.120.10">
    <property type="entry name" value="Jelly Rolls"/>
    <property type="match status" value="1"/>
</dbReference>
<dbReference type="EMBL" id="CP083685">
    <property type="protein sequence ID" value="UYU92607.1"/>
    <property type="molecule type" value="Genomic_DNA"/>
</dbReference>
<dbReference type="PANTHER" id="PTHR33570">
    <property type="entry name" value="4-CARBOXYMUCONOLACTONE DECARBOXYLASE FAMILY PROTEIN"/>
    <property type="match status" value="1"/>
</dbReference>
<dbReference type="Proteomes" id="UP001156218">
    <property type="component" value="Chromosome"/>
</dbReference>
<accession>A0A412GJQ9</accession>
<dbReference type="SUPFAM" id="SSF51182">
    <property type="entry name" value="RmlC-like cupins"/>
    <property type="match status" value="1"/>
</dbReference>
<dbReference type="CDD" id="cd02233">
    <property type="entry name" value="cupin_HNL-like"/>
    <property type="match status" value="1"/>
</dbReference>